<name>A0ABM8UJU5_9BACT</name>
<keyword evidence="2" id="KW-1185">Reference proteome</keyword>
<evidence type="ECO:0000313" key="2">
    <source>
        <dbReference type="Proteomes" id="UP000679725"/>
    </source>
</evidence>
<protein>
    <recommendedName>
        <fullName evidence="3">ACT domain-containing protein</fullName>
    </recommendedName>
</protein>
<organism evidence="1 2">
    <name type="scientific">Dyadobacter linearis</name>
    <dbReference type="NCBI Taxonomy" id="2823330"/>
    <lineage>
        <taxon>Bacteria</taxon>
        <taxon>Pseudomonadati</taxon>
        <taxon>Bacteroidota</taxon>
        <taxon>Cytophagia</taxon>
        <taxon>Cytophagales</taxon>
        <taxon>Spirosomataceae</taxon>
        <taxon>Dyadobacter</taxon>
    </lineage>
</organism>
<gene>
    <name evidence="1" type="ORF">DYBT9623_00436</name>
</gene>
<proteinExistence type="predicted"/>
<dbReference type="Gene3D" id="3.30.70.260">
    <property type="match status" value="1"/>
</dbReference>
<evidence type="ECO:0008006" key="3">
    <source>
        <dbReference type="Google" id="ProtNLM"/>
    </source>
</evidence>
<dbReference type="EMBL" id="CAJRAU010000001">
    <property type="protein sequence ID" value="CAG5067715.1"/>
    <property type="molecule type" value="Genomic_DNA"/>
</dbReference>
<dbReference type="Proteomes" id="UP000679725">
    <property type="component" value="Unassembled WGS sequence"/>
</dbReference>
<accession>A0ABM8UJU5</accession>
<sequence length="84" mass="9761">MNDVFLLRIIYRDAVSLHKITSTVESVNGAKIKRLDFRSKGKIFVGIIAFGVSRLIDFEQIMLLIRRNRDISRVERVADMDLCY</sequence>
<dbReference type="RefSeq" id="WP_215231865.1">
    <property type="nucleotide sequence ID" value="NZ_CAJRAU010000001.1"/>
</dbReference>
<evidence type="ECO:0000313" key="1">
    <source>
        <dbReference type="EMBL" id="CAG5067715.1"/>
    </source>
</evidence>
<reference evidence="1 2" key="1">
    <citation type="submission" date="2021-04" db="EMBL/GenBank/DDBJ databases">
        <authorList>
            <person name="Rodrigo-Torres L."/>
            <person name="Arahal R. D."/>
            <person name="Lucena T."/>
        </authorList>
    </citation>
    <scope>NUCLEOTIDE SEQUENCE [LARGE SCALE GENOMIC DNA]</scope>
    <source>
        <strain evidence="1 2">CECT 9623</strain>
    </source>
</reference>
<comment type="caution">
    <text evidence="1">The sequence shown here is derived from an EMBL/GenBank/DDBJ whole genome shotgun (WGS) entry which is preliminary data.</text>
</comment>